<comment type="caution">
    <text evidence="1">The sequence shown here is derived from an EMBL/GenBank/DDBJ whole genome shotgun (WGS) entry which is preliminary data.</text>
</comment>
<sequence>MTETKTFEVGQKVEFRGKEVEISYGPFTSPLGFSWCVLRRADGREETGRMTDLKAIPEPPTFAVGDKVTSSPYVGALVAGPFTHAFDGDPFWVMEVDGKHRTPRERTLTKVMPPEIKIGDKVRIIRAEYAERTHGKIGTVTRTDCSWREWVGDRHPYEVDIEGEGTVWVAELERVDVEDSASDPVKVGDVVRILEDNAFRADVKAGDLFVVQETFRSTWADEDRIRVETHPGSRMERWTFRPQDFEKVPADEVEVHEGVVYDLSARYRDKDGDVWSFCRIADEVRGECSSADRDSSYRITKYSDTLSYAVETFGPLTRI</sequence>
<gene>
    <name evidence="1" type="ORF">AT728_07320</name>
</gene>
<protein>
    <submittedName>
        <fullName evidence="1">Uncharacterized protein</fullName>
    </submittedName>
</protein>
<reference evidence="1 2" key="1">
    <citation type="submission" date="2015-12" db="EMBL/GenBank/DDBJ databases">
        <title>Draft genome sequence of Streptomyces silvensis ATCC 53525, a producer of novel hormone antagonists.</title>
        <authorList>
            <person name="Johnston C.W."/>
            <person name="Li Y."/>
            <person name="Magarvey N.A."/>
        </authorList>
    </citation>
    <scope>NUCLEOTIDE SEQUENCE [LARGE SCALE GENOMIC DNA]</scope>
    <source>
        <strain evidence="1 2">ATCC 53525</strain>
    </source>
</reference>
<proteinExistence type="predicted"/>
<dbReference type="AlphaFoldDB" id="A0A0W7X7W6"/>
<evidence type="ECO:0000313" key="2">
    <source>
        <dbReference type="Proteomes" id="UP000054804"/>
    </source>
</evidence>
<dbReference type="EMBL" id="LOCL01000029">
    <property type="protein sequence ID" value="KUF18836.1"/>
    <property type="molecule type" value="Genomic_DNA"/>
</dbReference>
<dbReference type="STRING" id="1765722.AT728_07320"/>
<dbReference type="NCBIfam" id="NF038082">
    <property type="entry name" value="phiSA1p31"/>
    <property type="match status" value="1"/>
</dbReference>
<name>A0A0W7X7W6_9ACTN</name>
<dbReference type="OrthoDB" id="4207797at2"/>
<evidence type="ECO:0000313" key="1">
    <source>
        <dbReference type="EMBL" id="KUF18836.1"/>
    </source>
</evidence>
<keyword evidence="2" id="KW-1185">Reference proteome</keyword>
<accession>A0A0W7X7W6</accession>
<organism evidence="1 2">
    <name type="scientific">Streptomyces silvensis</name>
    <dbReference type="NCBI Taxonomy" id="1765722"/>
    <lineage>
        <taxon>Bacteria</taxon>
        <taxon>Bacillati</taxon>
        <taxon>Actinomycetota</taxon>
        <taxon>Actinomycetes</taxon>
        <taxon>Kitasatosporales</taxon>
        <taxon>Streptomycetaceae</taxon>
        <taxon>Streptomyces</taxon>
    </lineage>
</organism>
<dbReference type="RefSeq" id="WP_058846995.1">
    <property type="nucleotide sequence ID" value="NZ_LOCL01000029.1"/>
</dbReference>
<dbReference type="Proteomes" id="UP000054804">
    <property type="component" value="Unassembled WGS sequence"/>
</dbReference>